<dbReference type="PRINTS" id="PR01217">
    <property type="entry name" value="PRICHEXTENSN"/>
</dbReference>
<feature type="compositionally biased region" description="Pro residues" evidence="1">
    <location>
        <begin position="135"/>
        <end position="155"/>
    </location>
</feature>
<protein>
    <recommendedName>
        <fullName evidence="2">Arrestin-like N-terminal domain-containing protein</fullName>
    </recommendedName>
</protein>
<evidence type="ECO:0000313" key="3">
    <source>
        <dbReference type="EMBL" id="KAJ2754709.1"/>
    </source>
</evidence>
<feature type="compositionally biased region" description="Pro residues" evidence="1">
    <location>
        <begin position="204"/>
        <end position="227"/>
    </location>
</feature>
<reference evidence="3" key="1">
    <citation type="submission" date="2022-07" db="EMBL/GenBank/DDBJ databases">
        <title>Phylogenomic reconstructions and comparative analyses of Kickxellomycotina fungi.</title>
        <authorList>
            <person name="Reynolds N.K."/>
            <person name="Stajich J.E."/>
            <person name="Barry K."/>
            <person name="Grigoriev I.V."/>
            <person name="Crous P."/>
            <person name="Smith M.E."/>
        </authorList>
    </citation>
    <scope>NUCLEOTIDE SEQUENCE</scope>
    <source>
        <strain evidence="3">BCRC 34297</strain>
    </source>
</reference>
<accession>A0A9W8H364</accession>
<feature type="compositionally biased region" description="Pro residues" evidence="1">
    <location>
        <begin position="166"/>
        <end position="177"/>
    </location>
</feature>
<dbReference type="AlphaFoldDB" id="A0A9W8H364"/>
<proteinExistence type="predicted"/>
<evidence type="ECO:0000259" key="2">
    <source>
        <dbReference type="Pfam" id="PF00339"/>
    </source>
</evidence>
<dbReference type="OrthoDB" id="5540927at2759"/>
<feature type="compositionally biased region" description="Low complexity" evidence="1">
    <location>
        <begin position="256"/>
        <end position="266"/>
    </location>
</feature>
<dbReference type="Proteomes" id="UP001140011">
    <property type="component" value="Unassembled WGS sequence"/>
</dbReference>
<sequence>MQYVRSNDDNYLRMQHNRSSTNPSPGPQPYRNSYPRPEPTIPTYVLSPGSAPLPQRGVYEYPEVQQRPPPLANSLSDPPVHTHKPRASPDSGANGYYYPQSVPNNARITTGYGATPTNFVHYPPSYSPQQMLSPTQPPPMGTNIPPPPPPPPPMYARPSPQTYYNAPPPPPPPPMPQPKERHPSYYRTGPKPPSSPQQYFSPPRFMPPRPPGAPPMSAPAPAQPSMPPHALRAKNSFGQQQQQTAAKWSGSGKAQSGSYNGNSYGGHQMHRPTSSTDSQNGANVVVAYLRNWDRKFERSKFTTHVHCLEPVSLINKLSPTSSSPSQQPSRGNLLPLFKASEDWIAPTVGLPLENRPGYRCLLYIVDGSLVYDNGLSGEKLLSKGTLHLSTTNKDVKTYVKNPSKTHRAHIIRLWIETDLHRSSVTKSFPDYSYKIRHIADSDMQNCLLTIAQPANYHPSFGMTARIYGPFMPTPMSEKPEPSADSRPGAVSPLESAYYMSQSVLFTRPDYFTPDPVDFLDSSEMNNSGSKEWGITDPELTSRVCVDPLLVDEDVFISVCTLDCDARIVYEPYDLHDEDRRALAMQRNTGEFHPRSNNAMRGNRRRLWIQTLLADFNIEATANGGRLTTQIVLQEGAASANVLMGYVSVVVQRPTTVTSLDVEFSGRQRLDWRQGEGPSAAMHTLRHNCADISHRLLDGSDGGAAATAAAAKLLGSNTHTSSRCSLSDSVHTAVDSHQLAMYSPLNISRQSTSCDTVSTDSAVTPNASTIVLGPGEYRFAFEFVVPDSLPASVISPLGGVVFSVSATMKRSWYQTAITSPAMSIDVVRTPPMSSPASMNTNERLLLGFSSLPALASAPLLFKAPVGSHWDISVHAPSHALFLGGDTQIHVFATRKEPTDDQDMVVELVELSATLSERILHCVPHGKAQRATQQVVAACSLDDSTLDESKTEYRMRALRHQQFDPQTIHALGDSFAELLPPAGALRFALPCTMAGNRSGRGAQPSSASPLFSVAHELRISVAVRIPEESGKEYRLSFSTPVLVLPEALANSHGAPSSLPCYASISNDIVLAATVVASSLAPTISCACALDNTPCTHYHLHPPEYNTLYI</sequence>
<evidence type="ECO:0000256" key="1">
    <source>
        <dbReference type="SAM" id="MobiDB-lite"/>
    </source>
</evidence>
<comment type="caution">
    <text evidence="3">The sequence shown here is derived from an EMBL/GenBank/DDBJ whole genome shotgun (WGS) entry which is preliminary data.</text>
</comment>
<keyword evidence="4" id="KW-1185">Reference proteome</keyword>
<dbReference type="Pfam" id="PF00339">
    <property type="entry name" value="Arrestin_N"/>
    <property type="match status" value="1"/>
</dbReference>
<dbReference type="InterPro" id="IPR011021">
    <property type="entry name" value="Arrestin-like_N"/>
</dbReference>
<feature type="compositionally biased region" description="Polar residues" evidence="1">
    <location>
        <begin position="236"/>
        <end position="246"/>
    </location>
</feature>
<feature type="domain" description="Arrestin-like N-terminal" evidence="2">
    <location>
        <begin position="763"/>
        <end position="813"/>
    </location>
</feature>
<gene>
    <name evidence="3" type="ORF">GGI19_002205</name>
</gene>
<dbReference type="InterPro" id="IPR014710">
    <property type="entry name" value="RmlC-like_jellyroll"/>
</dbReference>
<dbReference type="Gene3D" id="2.60.120.10">
    <property type="entry name" value="Jelly Rolls"/>
    <property type="match status" value="1"/>
</dbReference>
<name>A0A9W8H364_9FUNG</name>
<evidence type="ECO:0000313" key="4">
    <source>
        <dbReference type="Proteomes" id="UP001140011"/>
    </source>
</evidence>
<dbReference type="EMBL" id="JANBUH010000100">
    <property type="protein sequence ID" value="KAJ2754709.1"/>
    <property type="molecule type" value="Genomic_DNA"/>
</dbReference>
<feature type="compositionally biased region" description="Basic and acidic residues" evidence="1">
    <location>
        <begin position="1"/>
        <end position="11"/>
    </location>
</feature>
<feature type="region of interest" description="Disordered" evidence="1">
    <location>
        <begin position="120"/>
        <end position="279"/>
    </location>
</feature>
<organism evidence="3 4">
    <name type="scientific">Coemansia pectinata</name>
    <dbReference type="NCBI Taxonomy" id="1052879"/>
    <lineage>
        <taxon>Eukaryota</taxon>
        <taxon>Fungi</taxon>
        <taxon>Fungi incertae sedis</taxon>
        <taxon>Zoopagomycota</taxon>
        <taxon>Kickxellomycotina</taxon>
        <taxon>Kickxellomycetes</taxon>
        <taxon>Kickxellales</taxon>
        <taxon>Kickxellaceae</taxon>
        <taxon>Coemansia</taxon>
    </lineage>
</organism>
<dbReference type="Gene3D" id="2.60.40.640">
    <property type="match status" value="1"/>
</dbReference>
<feature type="region of interest" description="Disordered" evidence="1">
    <location>
        <begin position="1"/>
        <end position="103"/>
    </location>
</feature>
<dbReference type="InterPro" id="IPR014752">
    <property type="entry name" value="Arrestin-like_C"/>
</dbReference>